<protein>
    <submittedName>
        <fullName evidence="1">Sulfotransferase</fullName>
    </submittedName>
</protein>
<dbReference type="RefSeq" id="WP_289504895.1">
    <property type="nucleotide sequence ID" value="NZ_CP116805.1"/>
</dbReference>
<dbReference type="KEGG" id="gso:PH603_05060"/>
<dbReference type="InterPro" id="IPR027417">
    <property type="entry name" value="P-loop_NTPase"/>
</dbReference>
<dbReference type="AlphaFoldDB" id="A0AAF0BMX1"/>
<evidence type="ECO:0000313" key="1">
    <source>
        <dbReference type="EMBL" id="WCL55126.1"/>
    </source>
</evidence>
<dbReference type="SUPFAM" id="SSF52540">
    <property type="entry name" value="P-loop containing nucleoside triphosphate hydrolases"/>
    <property type="match status" value="1"/>
</dbReference>
<reference evidence="1" key="1">
    <citation type="submission" date="2023-01" db="EMBL/GenBank/DDBJ databases">
        <title>The genome sequence of Kordiimonadaceae bacterium 6D33.</title>
        <authorList>
            <person name="Liu Y."/>
        </authorList>
    </citation>
    <scope>NUCLEOTIDE SEQUENCE</scope>
    <source>
        <strain evidence="1">6D33</strain>
    </source>
</reference>
<proteinExistence type="predicted"/>
<dbReference type="Proteomes" id="UP001217500">
    <property type="component" value="Chromosome"/>
</dbReference>
<dbReference type="Gene3D" id="3.40.50.300">
    <property type="entry name" value="P-loop containing nucleotide triphosphate hydrolases"/>
    <property type="match status" value="1"/>
</dbReference>
<keyword evidence="2" id="KW-1185">Reference proteome</keyword>
<organism evidence="1 2">
    <name type="scientific">Gimibacter soli</name>
    <dbReference type="NCBI Taxonomy" id="3024400"/>
    <lineage>
        <taxon>Bacteria</taxon>
        <taxon>Pseudomonadati</taxon>
        <taxon>Pseudomonadota</taxon>
        <taxon>Alphaproteobacteria</taxon>
        <taxon>Kordiimonadales</taxon>
        <taxon>Temperatibacteraceae</taxon>
        <taxon>Gimibacter</taxon>
    </lineage>
</organism>
<dbReference type="EMBL" id="CP116805">
    <property type="protein sequence ID" value="WCL55126.1"/>
    <property type="molecule type" value="Genomic_DNA"/>
</dbReference>
<sequence>MMPANLTPNDPLWPSKGFVFIVSYGRTGSTLLQAMLQSIDGYFIRGENWNTLFPLYRSYQLARHAKVRQGQKPLEPSRPWYGADEIVPEEYGQALAQLFVHQILKPPAGQRVLGFKEIRFTNAKGDEFDHFLDFMTRVFAPAKFIFNTRSADDVAKSKWWADLPEDKVRATIAEADGQFSRYMAAHPDICYHARYEDFSQGAHAFAPIFEFLGEPFDEAKAADVLARQYASW</sequence>
<accession>A0AAF0BMX1</accession>
<name>A0AAF0BMX1_9PROT</name>
<dbReference type="Pfam" id="PF13469">
    <property type="entry name" value="Sulfotransfer_3"/>
    <property type="match status" value="1"/>
</dbReference>
<evidence type="ECO:0000313" key="2">
    <source>
        <dbReference type="Proteomes" id="UP001217500"/>
    </source>
</evidence>
<gene>
    <name evidence="1" type="ORF">PH603_05060</name>
</gene>